<dbReference type="RefSeq" id="WP_227323547.1">
    <property type="nucleotide sequence ID" value="NZ_JAESVB010000019.1"/>
</dbReference>
<gene>
    <name evidence="2" type="ORF">ASILVAE211_22110</name>
</gene>
<proteinExistence type="predicted"/>
<accession>A0A963YWZ3</accession>
<dbReference type="GO" id="GO:0004029">
    <property type="term" value="F:aldehyde dehydrogenase (NAD+) activity"/>
    <property type="evidence" value="ECO:0007669"/>
    <property type="project" value="TreeGrafter"/>
</dbReference>
<evidence type="ECO:0000313" key="2">
    <source>
        <dbReference type="EMBL" id="MCB8877902.1"/>
    </source>
</evidence>
<dbReference type="GO" id="GO:0005737">
    <property type="term" value="C:cytoplasm"/>
    <property type="evidence" value="ECO:0007669"/>
    <property type="project" value="TreeGrafter"/>
</dbReference>
<dbReference type="InterPro" id="IPR051783">
    <property type="entry name" value="NAD(P)-dependent_oxidoreduct"/>
</dbReference>
<comment type="caution">
    <text evidence="2">The sequence shown here is derived from an EMBL/GenBank/DDBJ whole genome shotgun (WGS) entry which is preliminary data.</text>
</comment>
<evidence type="ECO:0000259" key="1">
    <source>
        <dbReference type="Pfam" id="PF01370"/>
    </source>
</evidence>
<dbReference type="PANTHER" id="PTHR48079:SF9">
    <property type="entry name" value="PUTATIVE-RELATED"/>
    <property type="match status" value="1"/>
</dbReference>
<dbReference type="PANTHER" id="PTHR48079">
    <property type="entry name" value="PROTEIN YEEZ"/>
    <property type="match status" value="1"/>
</dbReference>
<reference evidence="2" key="2">
    <citation type="submission" date="2021-01" db="EMBL/GenBank/DDBJ databases">
        <authorList>
            <person name="Mieszkin S."/>
            <person name="Pouder E."/>
            <person name="Alain K."/>
        </authorList>
    </citation>
    <scope>NUCLEOTIDE SEQUENCE</scope>
    <source>
        <strain evidence="2">HW T2.11</strain>
    </source>
</reference>
<dbReference type="SUPFAM" id="SSF51735">
    <property type="entry name" value="NAD(P)-binding Rossmann-fold domains"/>
    <property type="match status" value="1"/>
</dbReference>
<dbReference type="Gene3D" id="3.40.50.720">
    <property type="entry name" value="NAD(P)-binding Rossmann-like Domain"/>
    <property type="match status" value="1"/>
</dbReference>
<name>A0A963YWZ3_9PROT</name>
<organism evidence="2 3">
    <name type="scientific">Acidisoma silvae</name>
    <dbReference type="NCBI Taxonomy" id="2802396"/>
    <lineage>
        <taxon>Bacteria</taxon>
        <taxon>Pseudomonadati</taxon>
        <taxon>Pseudomonadota</taxon>
        <taxon>Alphaproteobacteria</taxon>
        <taxon>Acetobacterales</taxon>
        <taxon>Acidocellaceae</taxon>
        <taxon>Acidisoma</taxon>
    </lineage>
</organism>
<dbReference type="Pfam" id="PF01370">
    <property type="entry name" value="Epimerase"/>
    <property type="match status" value="1"/>
</dbReference>
<protein>
    <submittedName>
        <fullName evidence="2">SDR family oxidoreductase</fullName>
    </submittedName>
</protein>
<feature type="domain" description="NAD-dependent epimerase/dehydratase" evidence="1">
    <location>
        <begin position="3"/>
        <end position="89"/>
    </location>
</feature>
<dbReference type="EMBL" id="JAESVB010000019">
    <property type="protein sequence ID" value="MCB8877902.1"/>
    <property type="molecule type" value="Genomic_DNA"/>
</dbReference>
<evidence type="ECO:0000313" key="3">
    <source>
        <dbReference type="Proteomes" id="UP000708298"/>
    </source>
</evidence>
<keyword evidence="3" id="KW-1185">Reference proteome</keyword>
<dbReference type="InterPro" id="IPR001509">
    <property type="entry name" value="Epimerase_deHydtase"/>
</dbReference>
<dbReference type="InterPro" id="IPR036291">
    <property type="entry name" value="NAD(P)-bd_dom_sf"/>
</dbReference>
<dbReference type="CDD" id="cd05262">
    <property type="entry name" value="SDR_a7"/>
    <property type="match status" value="1"/>
</dbReference>
<reference evidence="2" key="1">
    <citation type="journal article" date="2021" name="Microorganisms">
        <title>Acidisoma silvae sp. nov. and Acidisomacellulosilytica sp. nov., Two Acidophilic Bacteria Isolated from Decaying Wood, Hydrolyzing Cellulose and Producing Poly-3-hydroxybutyrate.</title>
        <authorList>
            <person name="Mieszkin S."/>
            <person name="Pouder E."/>
            <person name="Uroz S."/>
            <person name="Simon-Colin C."/>
            <person name="Alain K."/>
        </authorList>
    </citation>
    <scope>NUCLEOTIDE SEQUENCE</scope>
    <source>
        <strain evidence="2">HW T2.11</strain>
    </source>
</reference>
<dbReference type="Proteomes" id="UP000708298">
    <property type="component" value="Unassembled WGS sequence"/>
</dbReference>
<dbReference type="AlphaFoldDB" id="A0A963YWZ3"/>
<sequence>MRIFVTGSSGYVGSAIVSDLLKSGHQVTGLARSADAAQQLEAAGAKALRGTIEDLESLRRGAGAADGVVHTAFFHAFGQARMTTRLQVILGGSPANIVRRFMTAAVEADRRAIETLGGALRGRERCLVAAFPTMAMAPNRQAVETDAADPGAPGGVRAPSETMAMDLATRGIRATIVRLPPSVHDETKQGLVTQVINIARKKQISAYIGDGKNRWAAVHRLDAAHLFRLALESGEAGARYHAIAEEGIPFRDIADSVARYLGIKAKSLSPEEATRHFGWLAPFIGADNPASSQATQARLSWKPTHPPLLVDIATALQSNASPARRP</sequence>